<dbReference type="AlphaFoldDB" id="A0A1D1VMU7"/>
<gene>
    <name evidence="2" type="primary">RvY_12832-1</name>
    <name evidence="2" type="synonym">RvY_12832.1</name>
    <name evidence="2" type="ORF">RvY_12832</name>
</gene>
<dbReference type="Proteomes" id="UP000186922">
    <property type="component" value="Unassembled WGS sequence"/>
</dbReference>
<feature type="region of interest" description="Disordered" evidence="1">
    <location>
        <begin position="49"/>
        <end position="112"/>
    </location>
</feature>
<evidence type="ECO:0000256" key="1">
    <source>
        <dbReference type="SAM" id="MobiDB-lite"/>
    </source>
</evidence>
<feature type="region of interest" description="Disordered" evidence="1">
    <location>
        <begin position="1"/>
        <end position="22"/>
    </location>
</feature>
<sequence length="112" mass="12474">MTQLRKTSNKAKDELNEHPNSPYLAQNILFQIQTAESRWKGLGIHKTAAGVARSGRSWEEKQQTRSVVEPSSTDVHNRNTRLSHRPTPDYGKGNRAPTLEGGLEGGQEVPLE</sequence>
<evidence type="ECO:0000313" key="2">
    <source>
        <dbReference type="EMBL" id="GAV02241.1"/>
    </source>
</evidence>
<organism evidence="2 3">
    <name type="scientific">Ramazzottius varieornatus</name>
    <name type="common">Water bear</name>
    <name type="synonym">Tardigrade</name>
    <dbReference type="NCBI Taxonomy" id="947166"/>
    <lineage>
        <taxon>Eukaryota</taxon>
        <taxon>Metazoa</taxon>
        <taxon>Ecdysozoa</taxon>
        <taxon>Tardigrada</taxon>
        <taxon>Eutardigrada</taxon>
        <taxon>Parachela</taxon>
        <taxon>Hypsibioidea</taxon>
        <taxon>Ramazzottiidae</taxon>
        <taxon>Ramazzottius</taxon>
    </lineage>
</organism>
<name>A0A1D1VMU7_RAMVA</name>
<proteinExistence type="predicted"/>
<feature type="compositionally biased region" description="Polar residues" evidence="1">
    <location>
        <begin position="64"/>
        <end position="74"/>
    </location>
</feature>
<evidence type="ECO:0000313" key="3">
    <source>
        <dbReference type="Proteomes" id="UP000186922"/>
    </source>
</evidence>
<dbReference type="EMBL" id="BDGG01000008">
    <property type="protein sequence ID" value="GAV02241.1"/>
    <property type="molecule type" value="Genomic_DNA"/>
</dbReference>
<keyword evidence="3" id="KW-1185">Reference proteome</keyword>
<protein>
    <submittedName>
        <fullName evidence="2">Uncharacterized protein</fullName>
    </submittedName>
</protein>
<reference evidence="2 3" key="1">
    <citation type="journal article" date="2016" name="Nat. Commun.">
        <title>Extremotolerant tardigrade genome and improved radiotolerance of human cultured cells by tardigrade-unique protein.</title>
        <authorList>
            <person name="Hashimoto T."/>
            <person name="Horikawa D.D."/>
            <person name="Saito Y."/>
            <person name="Kuwahara H."/>
            <person name="Kozuka-Hata H."/>
            <person name="Shin-I T."/>
            <person name="Minakuchi Y."/>
            <person name="Ohishi K."/>
            <person name="Motoyama A."/>
            <person name="Aizu T."/>
            <person name="Enomoto A."/>
            <person name="Kondo K."/>
            <person name="Tanaka S."/>
            <person name="Hara Y."/>
            <person name="Koshikawa S."/>
            <person name="Sagara H."/>
            <person name="Miura T."/>
            <person name="Yokobori S."/>
            <person name="Miyagawa K."/>
            <person name="Suzuki Y."/>
            <person name="Kubo T."/>
            <person name="Oyama M."/>
            <person name="Kohara Y."/>
            <person name="Fujiyama A."/>
            <person name="Arakawa K."/>
            <person name="Katayama T."/>
            <person name="Toyoda A."/>
            <person name="Kunieda T."/>
        </authorList>
    </citation>
    <scope>NUCLEOTIDE SEQUENCE [LARGE SCALE GENOMIC DNA]</scope>
    <source>
        <strain evidence="2 3">YOKOZUNA-1</strain>
    </source>
</reference>
<comment type="caution">
    <text evidence="2">The sequence shown here is derived from an EMBL/GenBank/DDBJ whole genome shotgun (WGS) entry which is preliminary data.</text>
</comment>
<accession>A0A1D1VMU7</accession>